<dbReference type="InterPro" id="IPR023229">
    <property type="entry name" value="T2SS_M_periplasmic_sf"/>
</dbReference>
<dbReference type="GO" id="GO:0005886">
    <property type="term" value="C:plasma membrane"/>
    <property type="evidence" value="ECO:0007669"/>
    <property type="project" value="UniProtKB-SubCell"/>
</dbReference>
<gene>
    <name evidence="11" type="ORF">EHN07_05220</name>
</gene>
<sequence>MISRLKRLTTREKYLLLCAMILLTLTLGYQFYWLPVQQWGAREQMLHQRNIIMQQKMQLHAQQQRFTRVTLLQGDLRAQLMEEARRQNIKPEELHPDSNKVRFQLTTLPAPALWKWLDSLQNQQGIEILAITLRHDEHGVSVPDIEVGPRKKEIP</sequence>
<keyword evidence="7" id="KW-0653">Protein transport</keyword>
<evidence type="ECO:0000256" key="3">
    <source>
        <dbReference type="ARBA" id="ARBA00022448"/>
    </source>
</evidence>
<comment type="similarity">
    <text evidence="2">Belongs to the GSP M family.</text>
</comment>
<evidence type="ECO:0000256" key="4">
    <source>
        <dbReference type="ARBA" id="ARBA00022475"/>
    </source>
</evidence>
<keyword evidence="3" id="KW-0813">Transport</keyword>
<feature type="transmembrane region" description="Helical" evidence="10">
    <location>
        <begin position="14"/>
        <end position="34"/>
    </location>
</feature>
<protein>
    <recommendedName>
        <fullName evidence="13">Type II secretion system protein M</fullName>
    </recommendedName>
</protein>
<keyword evidence="8 10" id="KW-1133">Transmembrane helix</keyword>
<evidence type="ECO:0008006" key="13">
    <source>
        <dbReference type="Google" id="ProtNLM"/>
    </source>
</evidence>
<dbReference type="SUPFAM" id="SSF103054">
    <property type="entry name" value="General secretion pathway protein M, EpsM"/>
    <property type="match status" value="1"/>
</dbReference>
<organism evidence="11 12">
    <name type="scientific">Buttiauxella warmboldiae</name>
    <dbReference type="NCBI Taxonomy" id="82993"/>
    <lineage>
        <taxon>Bacteria</taxon>
        <taxon>Pseudomonadati</taxon>
        <taxon>Pseudomonadota</taxon>
        <taxon>Gammaproteobacteria</taxon>
        <taxon>Enterobacterales</taxon>
        <taxon>Enterobacteriaceae</taxon>
        <taxon>Buttiauxella</taxon>
    </lineage>
</organism>
<keyword evidence="5" id="KW-0997">Cell inner membrane</keyword>
<dbReference type="EMBL" id="RPOH01000017">
    <property type="protein sequence ID" value="RPH29610.1"/>
    <property type="molecule type" value="Genomic_DNA"/>
</dbReference>
<evidence type="ECO:0000256" key="6">
    <source>
        <dbReference type="ARBA" id="ARBA00022692"/>
    </source>
</evidence>
<keyword evidence="4" id="KW-1003">Cell membrane</keyword>
<name>A0A3N5DVF9_9ENTR</name>
<dbReference type="Proteomes" id="UP000268615">
    <property type="component" value="Unassembled WGS sequence"/>
</dbReference>
<evidence type="ECO:0000256" key="10">
    <source>
        <dbReference type="SAM" id="Phobius"/>
    </source>
</evidence>
<evidence type="ECO:0000256" key="2">
    <source>
        <dbReference type="ARBA" id="ARBA00010637"/>
    </source>
</evidence>
<comment type="caution">
    <text evidence="11">The sequence shown here is derived from an EMBL/GenBank/DDBJ whole genome shotgun (WGS) entry which is preliminary data.</text>
</comment>
<dbReference type="GO" id="GO:0015627">
    <property type="term" value="C:type II protein secretion system complex"/>
    <property type="evidence" value="ECO:0007669"/>
    <property type="project" value="InterPro"/>
</dbReference>
<keyword evidence="6 10" id="KW-0812">Transmembrane</keyword>
<evidence type="ECO:0000313" key="11">
    <source>
        <dbReference type="EMBL" id="RPH29610.1"/>
    </source>
</evidence>
<reference evidence="11 12" key="1">
    <citation type="submission" date="2018-11" db="EMBL/GenBank/DDBJ databases">
        <title>Draft genome sequence of Buttiauxella warmboldiae CCUG 35512.</title>
        <authorList>
            <person name="Salva-Serra F."/>
            <person name="Marathe N."/>
            <person name="Moore E."/>
            <person name="Svensson L."/>
            <person name="Engstrom-Jakobsson H."/>
        </authorList>
    </citation>
    <scope>NUCLEOTIDE SEQUENCE [LARGE SCALE GENOMIC DNA]</scope>
    <source>
        <strain evidence="11 12">CCUG 35512</strain>
    </source>
</reference>
<evidence type="ECO:0000256" key="7">
    <source>
        <dbReference type="ARBA" id="ARBA00022927"/>
    </source>
</evidence>
<dbReference type="GO" id="GO:0015628">
    <property type="term" value="P:protein secretion by the type II secretion system"/>
    <property type="evidence" value="ECO:0007669"/>
    <property type="project" value="InterPro"/>
</dbReference>
<proteinExistence type="inferred from homology"/>
<evidence type="ECO:0000256" key="5">
    <source>
        <dbReference type="ARBA" id="ARBA00022519"/>
    </source>
</evidence>
<dbReference type="Gene3D" id="3.30.1360.100">
    <property type="entry name" value="General secretion pathway protein M, EpsM"/>
    <property type="match status" value="1"/>
</dbReference>
<keyword evidence="9 10" id="KW-0472">Membrane</keyword>
<comment type="subcellular location">
    <subcellularLocation>
        <location evidence="1">Cell inner membrane</location>
        <topology evidence="1">Single-pass membrane protein</topology>
    </subcellularLocation>
</comment>
<dbReference type="Pfam" id="PF04612">
    <property type="entry name" value="T2SSM"/>
    <property type="match status" value="1"/>
</dbReference>
<dbReference type="AlphaFoldDB" id="A0A3N5DVF9"/>
<dbReference type="InterPro" id="IPR007690">
    <property type="entry name" value="T2SS_GspM"/>
</dbReference>
<keyword evidence="12" id="KW-1185">Reference proteome</keyword>
<dbReference type="RefSeq" id="WP_124023132.1">
    <property type="nucleotide sequence ID" value="NZ_RPOH01000017.1"/>
</dbReference>
<evidence type="ECO:0000256" key="8">
    <source>
        <dbReference type="ARBA" id="ARBA00022989"/>
    </source>
</evidence>
<evidence type="ECO:0000313" key="12">
    <source>
        <dbReference type="Proteomes" id="UP000268615"/>
    </source>
</evidence>
<evidence type="ECO:0000256" key="9">
    <source>
        <dbReference type="ARBA" id="ARBA00023136"/>
    </source>
</evidence>
<evidence type="ECO:0000256" key="1">
    <source>
        <dbReference type="ARBA" id="ARBA00004377"/>
    </source>
</evidence>
<accession>A0A3N5DVF9</accession>